<reference evidence="2" key="1">
    <citation type="journal article" date="2019" name="Int. J. Syst. Evol. Microbiol.">
        <title>The Global Catalogue of Microorganisms (GCM) 10K type strain sequencing project: providing services to taxonomists for standard genome sequencing and annotation.</title>
        <authorList>
            <consortium name="The Broad Institute Genomics Platform"/>
            <consortium name="The Broad Institute Genome Sequencing Center for Infectious Disease"/>
            <person name="Wu L."/>
            <person name="Ma J."/>
        </authorList>
    </citation>
    <scope>NUCLEOTIDE SEQUENCE [LARGE SCALE GENOMIC DNA]</scope>
    <source>
        <strain evidence="2">KCTC 42662</strain>
    </source>
</reference>
<dbReference type="EMBL" id="JBHULR010000001">
    <property type="protein sequence ID" value="MFD2546144.1"/>
    <property type="molecule type" value="Genomic_DNA"/>
</dbReference>
<organism evidence="1 2">
    <name type="scientific">Sphingobacterium suaedae</name>
    <dbReference type="NCBI Taxonomy" id="1686402"/>
    <lineage>
        <taxon>Bacteria</taxon>
        <taxon>Pseudomonadati</taxon>
        <taxon>Bacteroidota</taxon>
        <taxon>Sphingobacteriia</taxon>
        <taxon>Sphingobacteriales</taxon>
        <taxon>Sphingobacteriaceae</taxon>
        <taxon>Sphingobacterium</taxon>
    </lineage>
</organism>
<dbReference type="RefSeq" id="WP_380899646.1">
    <property type="nucleotide sequence ID" value="NZ_JBHUEG010000002.1"/>
</dbReference>
<protein>
    <submittedName>
        <fullName evidence="1">Uncharacterized protein</fullName>
    </submittedName>
</protein>
<dbReference type="PROSITE" id="PS51257">
    <property type="entry name" value="PROKAR_LIPOPROTEIN"/>
    <property type="match status" value="1"/>
</dbReference>
<evidence type="ECO:0000313" key="2">
    <source>
        <dbReference type="Proteomes" id="UP001597545"/>
    </source>
</evidence>
<evidence type="ECO:0000313" key="1">
    <source>
        <dbReference type="EMBL" id="MFD2546144.1"/>
    </source>
</evidence>
<proteinExistence type="predicted"/>
<accession>A0ABW5KD60</accession>
<dbReference type="Proteomes" id="UP001597545">
    <property type="component" value="Unassembled WGS sequence"/>
</dbReference>
<comment type="caution">
    <text evidence="1">The sequence shown here is derived from an EMBL/GenBank/DDBJ whole genome shotgun (WGS) entry which is preliminary data.</text>
</comment>
<keyword evidence="2" id="KW-1185">Reference proteome</keyword>
<name>A0ABW5KD60_9SPHI</name>
<gene>
    <name evidence="1" type="ORF">ACFSR5_00650</name>
</gene>
<sequence>MEKTILRAVVAVAFTASLLSCHSSNTPATQKEMFVDLPHFFEEEVQRLTTENPEIQKTVTKDSISETKTLRVDNWKNELSSFASVDLNKSAYLGYLEKDSTTRKVTFRSTNPKIDLSSVELTYGSGGELQTIVVHRTIKNSLYETKEVLRYIKDSTYSLEKNQSVLLMNDKYYQIEGTLIATK</sequence>